<dbReference type="Proteomes" id="UP000282195">
    <property type="component" value="Chromosome"/>
</dbReference>
<dbReference type="PANTHER" id="PTHR14226">
    <property type="entry name" value="NEUROPATHY TARGET ESTERASE/SWISS CHEESE D.MELANOGASTER"/>
    <property type="match status" value="1"/>
</dbReference>
<dbReference type="KEGG" id="rjg:CCGE525_00695"/>
<feature type="active site" description="Nucleophile" evidence="4">
    <location>
        <position position="54"/>
    </location>
</feature>
<dbReference type="Gene3D" id="3.40.1090.10">
    <property type="entry name" value="Cytosolic phospholipase A2 catalytic domain"/>
    <property type="match status" value="2"/>
</dbReference>
<evidence type="ECO:0000256" key="4">
    <source>
        <dbReference type="PROSITE-ProRule" id="PRU01161"/>
    </source>
</evidence>
<evidence type="ECO:0000259" key="5">
    <source>
        <dbReference type="PROSITE" id="PS51635"/>
    </source>
</evidence>
<feature type="active site" description="Proton acceptor" evidence="4">
    <location>
        <position position="214"/>
    </location>
</feature>
<keyword evidence="1 4" id="KW-0378">Hydrolase</keyword>
<feature type="short sequence motif" description="DGA/G" evidence="4">
    <location>
        <begin position="214"/>
        <end position="216"/>
    </location>
</feature>
<protein>
    <submittedName>
        <fullName evidence="6">Patatin-like phospholipase family protein</fullName>
    </submittedName>
</protein>
<dbReference type="OrthoDB" id="9807112at2"/>
<sequence length="387" mass="43644">MNIAAPAVTTNPASAYAQKVFVLQGGGALGSYQAGAFEALREVNIEPDWIAGISIGAINASIMAGNVPGQRLEKLRSFWNKVSVQLPVDLLLERQRQTSHFYRTVSSWWVSTFGVPGFFSPWQIPSWFQARGSAGATSIYDTEQLRQTLLDHVDFDRINHGPVRLSLGAVNVRTGNFAFFDNKDIKIKPEHVMASGALPPGFPAIKIGNEYYWDGGLVSNTPLTYVLRNGAGIDTVVFQVDLFSATGPLPQDLEEVEERRKDITYSSRTRLNTDLFLERHQLRRTISELYARLPEEAKADPAIQKLKENCSDYGVTIIHLIYRNKQFRSHSKDYEFSALSMHEHWQAGLRDCRKALISEDWRMPPSVEDGLKVFDLDQKMRTRKHVV</sequence>
<evidence type="ECO:0000313" key="7">
    <source>
        <dbReference type="Proteomes" id="UP000282195"/>
    </source>
</evidence>
<dbReference type="Pfam" id="PF01734">
    <property type="entry name" value="Patatin"/>
    <property type="match status" value="1"/>
</dbReference>
<keyword evidence="3 4" id="KW-0443">Lipid metabolism</keyword>
<dbReference type="Pfam" id="PF12536">
    <property type="entry name" value="DUF3734"/>
    <property type="match status" value="1"/>
</dbReference>
<evidence type="ECO:0000313" key="6">
    <source>
        <dbReference type="EMBL" id="AYG57506.1"/>
    </source>
</evidence>
<evidence type="ECO:0000256" key="3">
    <source>
        <dbReference type="ARBA" id="ARBA00023098"/>
    </source>
</evidence>
<evidence type="ECO:0000256" key="1">
    <source>
        <dbReference type="ARBA" id="ARBA00022801"/>
    </source>
</evidence>
<feature type="domain" description="PNPLA" evidence="5">
    <location>
        <begin position="21"/>
        <end position="227"/>
    </location>
</feature>
<dbReference type="PANTHER" id="PTHR14226:SF57">
    <property type="entry name" value="BLR7027 PROTEIN"/>
    <property type="match status" value="1"/>
</dbReference>
<dbReference type="PROSITE" id="PS51635">
    <property type="entry name" value="PNPLA"/>
    <property type="match status" value="1"/>
</dbReference>
<feature type="short sequence motif" description="GXGXXG" evidence="4">
    <location>
        <begin position="25"/>
        <end position="30"/>
    </location>
</feature>
<dbReference type="CDD" id="cd07209">
    <property type="entry name" value="Pat_hypo_Ecoli_Z1214_like"/>
    <property type="match status" value="1"/>
</dbReference>
<proteinExistence type="predicted"/>
<dbReference type="InterPro" id="IPR050301">
    <property type="entry name" value="NTE"/>
</dbReference>
<evidence type="ECO:0000256" key="2">
    <source>
        <dbReference type="ARBA" id="ARBA00022963"/>
    </source>
</evidence>
<gene>
    <name evidence="6" type="ORF">CCGE525_00695</name>
</gene>
<dbReference type="SUPFAM" id="SSF52151">
    <property type="entry name" value="FabD/lysophospholipase-like"/>
    <property type="match status" value="1"/>
</dbReference>
<keyword evidence="2 4" id="KW-0442">Lipid degradation</keyword>
<feature type="short sequence motif" description="GXSXG" evidence="4">
    <location>
        <begin position="52"/>
        <end position="56"/>
    </location>
</feature>
<dbReference type="RefSeq" id="WP_120702608.1">
    <property type="nucleotide sequence ID" value="NZ_CP032694.1"/>
</dbReference>
<name>A0A387FRT8_9HYPH</name>
<keyword evidence="7" id="KW-1185">Reference proteome</keyword>
<dbReference type="InterPro" id="IPR002641">
    <property type="entry name" value="PNPLA_dom"/>
</dbReference>
<reference evidence="6 7" key="1">
    <citation type="submission" date="2018-10" db="EMBL/GenBank/DDBJ databases">
        <title>Rhizobium etli, R. leguminosarum and a new Rhizobium genospecies from Phaseolus dumosus.</title>
        <authorList>
            <person name="Ramirez-Puebla S.T."/>
            <person name="Rogel-Hernandez M.A."/>
            <person name="Guerrero G."/>
            <person name="Ormeno-Orrillo E."/>
            <person name="Martinez-Romero J.C."/>
            <person name="Negrete-Yankelevich S."/>
            <person name="Martinez-Romero E."/>
        </authorList>
    </citation>
    <scope>NUCLEOTIDE SEQUENCE [LARGE SCALE GENOMIC DNA]</scope>
    <source>
        <strain evidence="6 7">CCGE525</strain>
    </source>
</reference>
<dbReference type="GO" id="GO:0016787">
    <property type="term" value="F:hydrolase activity"/>
    <property type="evidence" value="ECO:0007669"/>
    <property type="project" value="UniProtKB-UniRule"/>
</dbReference>
<dbReference type="GO" id="GO:0016042">
    <property type="term" value="P:lipid catabolic process"/>
    <property type="evidence" value="ECO:0007669"/>
    <property type="project" value="UniProtKB-UniRule"/>
</dbReference>
<dbReference type="AlphaFoldDB" id="A0A387FRT8"/>
<organism evidence="6 7">
    <name type="scientific">Rhizobium jaguaris</name>
    <dbReference type="NCBI Taxonomy" id="1312183"/>
    <lineage>
        <taxon>Bacteria</taxon>
        <taxon>Pseudomonadati</taxon>
        <taxon>Pseudomonadota</taxon>
        <taxon>Alphaproteobacteria</taxon>
        <taxon>Hyphomicrobiales</taxon>
        <taxon>Rhizobiaceae</taxon>
        <taxon>Rhizobium/Agrobacterium group</taxon>
        <taxon>Rhizobium</taxon>
    </lineage>
</organism>
<dbReference type="EMBL" id="CP032694">
    <property type="protein sequence ID" value="AYG57506.1"/>
    <property type="molecule type" value="Genomic_DNA"/>
</dbReference>
<dbReference type="InterPro" id="IPR016035">
    <property type="entry name" value="Acyl_Trfase/lysoPLipase"/>
</dbReference>
<accession>A0A387FRT8</accession>
<dbReference type="InterPro" id="IPR021095">
    <property type="entry name" value="DUF3734"/>
</dbReference>